<evidence type="ECO:0000313" key="2">
    <source>
        <dbReference type="Proteomes" id="UP000271162"/>
    </source>
</evidence>
<sequence length="479" mass="54110">MPSQRIADDVEAAMKIYVRHMDARTLPLTPREFVRVAELKRWSKEANISFFSEEFFYSVLSWSIPCIERIYLAHQQQTAKVVKGAYKDYLSGVNIVTSGPHTNHEGTEQLDKIVVADQLTKLILHTEIIDRSVDNDHGLKVETEGMRNALQSLLNLGYTVNSITMDKNLAFDGVIQEISEAQGTPITRFCDGRQLEKYITSELEKASEQPECDAIAGWIPEVRTIFWKSVEEGESGQDVRHRFNTCLMHVIDLHTWEKKSLTGRYTSCFHEVLDTQRPESLQNGSEAYELFTAVILNADFQADLERVCVFDGASVCEAKNVLDAVYCRRATSYPLNVFKAYTMISTLHFNAVLYEELVETSPQEEAPSVRRKSNKSTQPVVVESTSIDNKWRRDILNSVLGSPLTSLQSGSVADEPVITSEIREVMKADESLDELVSQVERIRKLKNESVKTCSIGGGKPFEENNESIMAYDLLTNQSL</sequence>
<dbReference type="Proteomes" id="UP000271162">
    <property type="component" value="Unassembled WGS sequence"/>
</dbReference>
<dbReference type="AlphaFoldDB" id="A0A0N4YFH2"/>
<dbReference type="PANTHER" id="PTHR31751">
    <property type="entry name" value="SI:CH211-108C17.2-RELATED-RELATED"/>
    <property type="match status" value="1"/>
</dbReference>
<accession>A0A0N4YFH2</accession>
<evidence type="ECO:0000313" key="3">
    <source>
        <dbReference type="WBParaSite" id="NBR_0001550601-mRNA-1"/>
    </source>
</evidence>
<protein>
    <submittedName>
        <fullName evidence="3">Dimer_Tnp_hAT domain-containing protein</fullName>
    </submittedName>
</protein>
<gene>
    <name evidence="1" type="ORF">NBR_LOCUS15507</name>
</gene>
<keyword evidence="2" id="KW-1185">Reference proteome</keyword>
<reference evidence="1 2" key="2">
    <citation type="submission" date="2018-11" db="EMBL/GenBank/DDBJ databases">
        <authorList>
            <consortium name="Pathogen Informatics"/>
        </authorList>
    </citation>
    <scope>NUCLEOTIDE SEQUENCE [LARGE SCALE GENOMIC DNA]</scope>
</reference>
<proteinExistence type="predicted"/>
<organism evidence="3">
    <name type="scientific">Nippostrongylus brasiliensis</name>
    <name type="common">Rat hookworm</name>
    <dbReference type="NCBI Taxonomy" id="27835"/>
    <lineage>
        <taxon>Eukaryota</taxon>
        <taxon>Metazoa</taxon>
        <taxon>Ecdysozoa</taxon>
        <taxon>Nematoda</taxon>
        <taxon>Chromadorea</taxon>
        <taxon>Rhabditida</taxon>
        <taxon>Rhabditina</taxon>
        <taxon>Rhabditomorpha</taxon>
        <taxon>Strongyloidea</taxon>
        <taxon>Heligmosomidae</taxon>
        <taxon>Nippostrongylus</taxon>
    </lineage>
</organism>
<dbReference type="WBParaSite" id="NBR_0001550601-mRNA-1">
    <property type="protein sequence ID" value="NBR_0001550601-mRNA-1"/>
    <property type="gene ID" value="NBR_0001550601"/>
</dbReference>
<dbReference type="EMBL" id="UYSL01021766">
    <property type="protein sequence ID" value="VDL79101.1"/>
    <property type="molecule type" value="Genomic_DNA"/>
</dbReference>
<name>A0A0N4YFH2_NIPBR</name>
<reference evidence="3" key="1">
    <citation type="submission" date="2017-02" db="UniProtKB">
        <authorList>
            <consortium name="WormBaseParasite"/>
        </authorList>
    </citation>
    <scope>IDENTIFICATION</scope>
</reference>
<evidence type="ECO:0000313" key="1">
    <source>
        <dbReference type="EMBL" id="VDL79101.1"/>
    </source>
</evidence>
<dbReference type="OMA" id="CIERIYL"/>